<keyword evidence="2" id="KW-1185">Reference proteome</keyword>
<proteinExistence type="predicted"/>
<dbReference type="AlphaFoldDB" id="B9TIG7"/>
<dbReference type="InParanoid" id="B9TIG7"/>
<organism evidence="1 2">
    <name type="scientific">Ricinus communis</name>
    <name type="common">Castor bean</name>
    <dbReference type="NCBI Taxonomy" id="3988"/>
    <lineage>
        <taxon>Eukaryota</taxon>
        <taxon>Viridiplantae</taxon>
        <taxon>Streptophyta</taxon>
        <taxon>Embryophyta</taxon>
        <taxon>Tracheophyta</taxon>
        <taxon>Spermatophyta</taxon>
        <taxon>Magnoliopsida</taxon>
        <taxon>eudicotyledons</taxon>
        <taxon>Gunneridae</taxon>
        <taxon>Pentapetalae</taxon>
        <taxon>rosids</taxon>
        <taxon>fabids</taxon>
        <taxon>Malpighiales</taxon>
        <taxon>Euphorbiaceae</taxon>
        <taxon>Acalyphoideae</taxon>
        <taxon>Acalypheae</taxon>
        <taxon>Ricinus</taxon>
    </lineage>
</organism>
<sequence>LASHAVQAHATQVIQRRGLGHRLETVLHRAPAHLQALADLEDAGHIGGVDDGLAVQLLDDIAAGGAHLAHGVAVGGTEQTQQLAQQRGLQRLLALQGLHAGHIGLARAIVELQHGMRKERQQPLAAGAQSLGRDLDDGLLEQGRDAVGIGHLVQMLFEQVAVEGQREQVGVHGHVEHELLAALQEQDALVIGFASLHMRGARGGDGEGKADLVPGRLAMLHDALVDALAEGVATPGRQLHQRTLQLARGNLCIGLLPCANGGGMHMYVLKTVNALQHGLSPSEPRLLPASVALSPCI</sequence>
<reference evidence="2" key="1">
    <citation type="journal article" date="2010" name="Nat. Biotechnol.">
        <title>Draft genome sequence of the oilseed species Ricinus communis.</title>
        <authorList>
            <person name="Chan A.P."/>
            <person name="Crabtree J."/>
            <person name="Zhao Q."/>
            <person name="Lorenzi H."/>
            <person name="Orvis J."/>
            <person name="Puiu D."/>
            <person name="Melake-Berhan A."/>
            <person name="Jones K.M."/>
            <person name="Redman J."/>
            <person name="Chen G."/>
            <person name="Cahoon E.B."/>
            <person name="Gedil M."/>
            <person name="Stanke M."/>
            <person name="Haas B.J."/>
            <person name="Wortman J.R."/>
            <person name="Fraser-Liggett C.M."/>
            <person name="Ravel J."/>
            <person name="Rabinowicz P.D."/>
        </authorList>
    </citation>
    <scope>NUCLEOTIDE SEQUENCE [LARGE SCALE GENOMIC DNA]</scope>
    <source>
        <strain evidence="2">cv. Hale</strain>
    </source>
</reference>
<gene>
    <name evidence="1" type="ORF">RCOM_1821230</name>
</gene>
<protein>
    <submittedName>
        <fullName evidence="1">Uncharacterized protein</fullName>
    </submittedName>
</protein>
<name>B9TIG7_RICCO</name>
<accession>B9TIG7</accession>
<evidence type="ECO:0000313" key="1">
    <source>
        <dbReference type="EMBL" id="EEF24347.1"/>
    </source>
</evidence>
<dbReference type="Proteomes" id="UP000008311">
    <property type="component" value="Unassembled WGS sequence"/>
</dbReference>
<evidence type="ECO:0000313" key="2">
    <source>
        <dbReference type="Proteomes" id="UP000008311"/>
    </source>
</evidence>
<feature type="non-terminal residue" evidence="1">
    <location>
        <position position="1"/>
    </location>
</feature>
<dbReference type="EMBL" id="EQ982544">
    <property type="protein sequence ID" value="EEF24347.1"/>
    <property type="molecule type" value="Genomic_DNA"/>
</dbReference>